<evidence type="ECO:0000256" key="1">
    <source>
        <dbReference type="SAM" id="MobiDB-lite"/>
    </source>
</evidence>
<evidence type="ECO:0000256" key="2">
    <source>
        <dbReference type="SAM" id="Phobius"/>
    </source>
</evidence>
<proteinExistence type="predicted"/>
<name>A0ABD2HYN3_9BILA</name>
<keyword evidence="2" id="KW-0812">Transmembrane</keyword>
<sequence>MQPILSKFVPSSVSLRPPVRFAGISLPFGIAERPKPAKIQLPPPGNEKGHWHYEREYSRDTRYTKPLRGGAFNLIGLLLEPIKHKELYPLFAMPIFAVTLGSFVLLFSAFKIEVWLDRSGKNSYTPPWDWARVRDKYWKLPTQMYDPTGVTHERLLVMEQLEDELVEAAQKRGTRDARGYPLPLHSRGKGHSEAK</sequence>
<dbReference type="AlphaFoldDB" id="A0ABD2HYN3"/>
<gene>
    <name evidence="3" type="ORF">niasHT_032427</name>
</gene>
<keyword evidence="2" id="KW-0472">Membrane</keyword>
<dbReference type="EMBL" id="JBICBT010001381">
    <property type="protein sequence ID" value="KAL3070637.1"/>
    <property type="molecule type" value="Genomic_DNA"/>
</dbReference>
<accession>A0ABD2HYN3</accession>
<reference evidence="3 4" key="1">
    <citation type="submission" date="2024-10" db="EMBL/GenBank/DDBJ databases">
        <authorList>
            <person name="Kim D."/>
        </authorList>
    </citation>
    <scope>NUCLEOTIDE SEQUENCE [LARGE SCALE GENOMIC DNA]</scope>
    <source>
        <strain evidence="3">BH-2024</strain>
    </source>
</reference>
<feature type="transmembrane region" description="Helical" evidence="2">
    <location>
        <begin position="87"/>
        <end position="110"/>
    </location>
</feature>
<feature type="region of interest" description="Disordered" evidence="1">
    <location>
        <begin position="172"/>
        <end position="195"/>
    </location>
</feature>
<organism evidence="3 4">
    <name type="scientific">Heterodera trifolii</name>
    <dbReference type="NCBI Taxonomy" id="157864"/>
    <lineage>
        <taxon>Eukaryota</taxon>
        <taxon>Metazoa</taxon>
        <taxon>Ecdysozoa</taxon>
        <taxon>Nematoda</taxon>
        <taxon>Chromadorea</taxon>
        <taxon>Rhabditida</taxon>
        <taxon>Tylenchina</taxon>
        <taxon>Tylenchomorpha</taxon>
        <taxon>Tylenchoidea</taxon>
        <taxon>Heteroderidae</taxon>
        <taxon>Heteroderinae</taxon>
        <taxon>Heterodera</taxon>
    </lineage>
</organism>
<comment type="caution">
    <text evidence="3">The sequence shown here is derived from an EMBL/GenBank/DDBJ whole genome shotgun (WGS) entry which is preliminary data.</text>
</comment>
<dbReference type="Proteomes" id="UP001620626">
    <property type="component" value="Unassembled WGS sequence"/>
</dbReference>
<evidence type="ECO:0000313" key="3">
    <source>
        <dbReference type="EMBL" id="KAL3070637.1"/>
    </source>
</evidence>
<protein>
    <submittedName>
        <fullName evidence="3">Uncharacterized protein</fullName>
    </submittedName>
</protein>
<keyword evidence="4" id="KW-1185">Reference proteome</keyword>
<keyword evidence="2" id="KW-1133">Transmembrane helix</keyword>
<evidence type="ECO:0000313" key="4">
    <source>
        <dbReference type="Proteomes" id="UP001620626"/>
    </source>
</evidence>